<feature type="region of interest" description="Disordered" evidence="1">
    <location>
        <begin position="230"/>
        <end position="255"/>
    </location>
</feature>
<reference evidence="3 5" key="2">
    <citation type="submission" date="2018-07" db="EMBL/GenBank/DDBJ databases">
        <title>Draft Genome Assemblies for Five Robust Yarrowia lipolytica Strains Exhibiting High Lipid Production and Pentose Sugar Utilization and Sugar Alcohol Secretion from Undetoxified Lignocellulosic Biomass Hydrolysates.</title>
        <authorList>
            <consortium name="DOE Joint Genome Institute"/>
            <person name="Walker C."/>
            <person name="Ryu S."/>
            <person name="Na H."/>
            <person name="Zane M."/>
            <person name="LaButti K."/>
            <person name="Lipzen A."/>
            <person name="Haridas S."/>
            <person name="Barry K."/>
            <person name="Grigoriev I.V."/>
            <person name="Quarterman J."/>
            <person name="Slininger P."/>
            <person name="Dien B."/>
            <person name="Trinh C.T."/>
        </authorList>
    </citation>
    <scope>NUCLEOTIDE SEQUENCE [LARGE SCALE GENOMIC DNA]</scope>
    <source>
        <strain evidence="3 5">YB392</strain>
    </source>
</reference>
<gene>
    <name evidence="3" type="ORF">B0I71DRAFT_147080</name>
    <name evidence="2" type="ORF">YALI1_C18750g</name>
</gene>
<dbReference type="GeneID" id="2909537"/>
<dbReference type="AlphaFoldDB" id="A0A1D8NB04"/>
<dbReference type="Proteomes" id="UP000256601">
    <property type="component" value="Unassembled WGS sequence"/>
</dbReference>
<accession>A0A1D8NB04</accession>
<evidence type="ECO:0000313" key="2">
    <source>
        <dbReference type="EMBL" id="AOW02810.1"/>
    </source>
</evidence>
<dbReference type="VEuPathDB" id="FungiDB:YALI0_C13442g"/>
<reference evidence="2 4" key="1">
    <citation type="journal article" date="2016" name="PLoS ONE">
        <title>Sequence Assembly of Yarrowia lipolytica Strain W29/CLIB89 Shows Transposable Element Diversity.</title>
        <authorList>
            <person name="Magnan C."/>
            <person name="Yu J."/>
            <person name="Chang I."/>
            <person name="Jahn E."/>
            <person name="Kanomata Y."/>
            <person name="Wu J."/>
            <person name="Zeller M."/>
            <person name="Oakes M."/>
            <person name="Baldi P."/>
            <person name="Sandmeyer S."/>
        </authorList>
    </citation>
    <scope>NUCLEOTIDE SEQUENCE [LARGE SCALE GENOMIC DNA]</scope>
    <source>
        <strain evidence="2">CLIB89</strain>
        <strain evidence="4">CLIB89(W29)</strain>
    </source>
</reference>
<dbReference type="EMBL" id="CP017555">
    <property type="protein sequence ID" value="AOW02810.1"/>
    <property type="molecule type" value="Genomic_DNA"/>
</dbReference>
<name>A0A1D8NB04_YARLL</name>
<evidence type="ECO:0000313" key="3">
    <source>
        <dbReference type="EMBL" id="RDW25610.1"/>
    </source>
</evidence>
<dbReference type="VEuPathDB" id="FungiDB:YALI1_C18750g"/>
<feature type="compositionally biased region" description="Polar residues" evidence="1">
    <location>
        <begin position="240"/>
        <end position="252"/>
    </location>
</feature>
<evidence type="ECO:0000256" key="1">
    <source>
        <dbReference type="SAM" id="MobiDB-lite"/>
    </source>
</evidence>
<dbReference type="Proteomes" id="UP000182444">
    <property type="component" value="Chromosome 1C"/>
</dbReference>
<proteinExistence type="predicted"/>
<evidence type="ECO:0000313" key="5">
    <source>
        <dbReference type="Proteomes" id="UP000256601"/>
    </source>
</evidence>
<dbReference type="KEGG" id="yli:2909537"/>
<dbReference type="EMBL" id="KZ857336">
    <property type="protein sequence ID" value="RDW25610.1"/>
    <property type="molecule type" value="Genomic_DNA"/>
</dbReference>
<organism evidence="2 4">
    <name type="scientific">Yarrowia lipolytica</name>
    <name type="common">Candida lipolytica</name>
    <dbReference type="NCBI Taxonomy" id="4952"/>
    <lineage>
        <taxon>Eukaryota</taxon>
        <taxon>Fungi</taxon>
        <taxon>Dikarya</taxon>
        <taxon>Ascomycota</taxon>
        <taxon>Saccharomycotina</taxon>
        <taxon>Dipodascomycetes</taxon>
        <taxon>Dipodascales</taxon>
        <taxon>Dipodascales incertae sedis</taxon>
        <taxon>Yarrowia</taxon>
    </lineage>
</organism>
<evidence type="ECO:0000313" key="4">
    <source>
        <dbReference type="Proteomes" id="UP000182444"/>
    </source>
</evidence>
<sequence>MRPAAKRTTLEVIFHYKFRSKKILPIFTTMPPRHKKKSNAAATPSTAEEFFFQGGQDEERGERWLSGNDLSKGLRFYASALENYNQCVQRSAATSSDRFDASYNIVRLKFDVWYEVYESGDYLLSGHMTQAGGHTVGLDSLLANIFVSGTKEGAHEEVLAGYKGLVAQLPSDNRTWDVLHGYGLVLTTHIEEYGGGDRDVEEALGVFESVYRAQLDEYNEFKRLLEEFENGGAAGDDPESQTPKATASTDPQNVPKYANAEESVNLADLVETLTCVVKLASLTTRNSGIRDDVDHHAQKATSNILQTFQEMVQVITKEGFSADIAKTTDGLQSTLMDAAQTIGMWIASRLQPTELEAFWKGENTAAMQQIDPLLPEFLSHASGAQWTNAGVQSILDVIEEGQYDDIEQWALLGAANRLLQQQVKSVTPSTQSPVGLDVLTSYSKLPKFQLGLEIGQMYISLADIDVMRARLSTESAHKFGSTLLKNASTYYTSAENTLSMGTIGIKTAGGVVRKQRRLKSEATVKKLMLEGSEASVAKAKRVPGWEIILDQ</sequence>
<protein>
    <submittedName>
        <fullName evidence="2">Uncharacterized protein</fullName>
    </submittedName>
</protein>